<protein>
    <submittedName>
        <fullName evidence="1">Uncharacterized protein</fullName>
    </submittedName>
</protein>
<evidence type="ECO:0000313" key="1">
    <source>
        <dbReference type="EnsemblMetazoa" id="AALB009524-PA"/>
    </source>
</evidence>
<reference evidence="1" key="2">
    <citation type="submission" date="2022-08" db="UniProtKB">
        <authorList>
            <consortium name="EnsemblMetazoa"/>
        </authorList>
    </citation>
    <scope>IDENTIFICATION</scope>
    <source>
        <strain evidence="1">STECLA/ALBI9_A</strain>
    </source>
</reference>
<dbReference type="VEuPathDB" id="VectorBase:AALB009524"/>
<proteinExistence type="predicted"/>
<dbReference type="AlphaFoldDB" id="A0A182FSJ4"/>
<dbReference type="EnsemblMetazoa" id="AALB009524-RA">
    <property type="protein sequence ID" value="AALB009524-PA"/>
    <property type="gene ID" value="AALB009524"/>
</dbReference>
<dbReference type="STRING" id="7167.A0A182FSJ4"/>
<dbReference type="Proteomes" id="UP000069272">
    <property type="component" value="Chromosome 2R"/>
</dbReference>
<evidence type="ECO:0000313" key="2">
    <source>
        <dbReference type="Proteomes" id="UP000069272"/>
    </source>
</evidence>
<keyword evidence="2" id="KW-1185">Reference proteome</keyword>
<dbReference type="VEuPathDB" id="VectorBase:AALB20_027675"/>
<reference evidence="1 2" key="1">
    <citation type="journal article" date="2017" name="G3 (Bethesda)">
        <title>The Physical Genome Mapping of Anopheles albimanus Corrected Scaffold Misassemblies and Identified Interarm Rearrangements in Genus Anopheles.</title>
        <authorList>
            <person name="Artemov G.N."/>
            <person name="Peery A.N."/>
            <person name="Jiang X."/>
            <person name="Tu Z."/>
            <person name="Stegniy V.N."/>
            <person name="Sharakhova M.V."/>
            <person name="Sharakhov I.V."/>
        </authorList>
    </citation>
    <scope>NUCLEOTIDE SEQUENCE [LARGE SCALE GENOMIC DNA]</scope>
    <source>
        <strain evidence="1 2">ALBI9_A</strain>
    </source>
</reference>
<accession>A0A182FSJ4</accession>
<name>A0A182FSJ4_ANOAL</name>
<sequence>IKIHPGGVQTTDDQLNIIGGLAEAARGRGNVANSSLQTDRTRHPALLLALLMSLTILSMVLGTIRTHTSASYSPDKRR</sequence>
<organism evidence="1 2">
    <name type="scientific">Anopheles albimanus</name>
    <name type="common">New world malaria mosquito</name>
    <dbReference type="NCBI Taxonomy" id="7167"/>
    <lineage>
        <taxon>Eukaryota</taxon>
        <taxon>Metazoa</taxon>
        <taxon>Ecdysozoa</taxon>
        <taxon>Arthropoda</taxon>
        <taxon>Hexapoda</taxon>
        <taxon>Insecta</taxon>
        <taxon>Pterygota</taxon>
        <taxon>Neoptera</taxon>
        <taxon>Endopterygota</taxon>
        <taxon>Diptera</taxon>
        <taxon>Nematocera</taxon>
        <taxon>Culicoidea</taxon>
        <taxon>Culicidae</taxon>
        <taxon>Anophelinae</taxon>
        <taxon>Anopheles</taxon>
    </lineage>
</organism>